<dbReference type="AlphaFoldDB" id="A0A9W6W4C9"/>
<dbReference type="SUPFAM" id="SSF50969">
    <property type="entry name" value="YVTN repeat-like/Quinoprotein amine dehydrogenase"/>
    <property type="match status" value="1"/>
</dbReference>
<gene>
    <name evidence="1" type="ORF">Airi02_088190</name>
</gene>
<dbReference type="EMBL" id="BSTK01000018">
    <property type="protein sequence ID" value="GLY90890.1"/>
    <property type="molecule type" value="Genomic_DNA"/>
</dbReference>
<name>A0A9W6W4C9_9ACTN</name>
<keyword evidence="2" id="KW-1185">Reference proteome</keyword>
<evidence type="ECO:0000313" key="2">
    <source>
        <dbReference type="Proteomes" id="UP001165074"/>
    </source>
</evidence>
<evidence type="ECO:0008006" key="3">
    <source>
        <dbReference type="Google" id="ProtNLM"/>
    </source>
</evidence>
<accession>A0A9W6W4C9</accession>
<dbReference type="RefSeq" id="WP_285582122.1">
    <property type="nucleotide sequence ID" value="NZ_BSTK01000018.1"/>
</dbReference>
<organism evidence="1 2">
    <name type="scientific">Actinoallomurus iriomotensis</name>
    <dbReference type="NCBI Taxonomy" id="478107"/>
    <lineage>
        <taxon>Bacteria</taxon>
        <taxon>Bacillati</taxon>
        <taxon>Actinomycetota</taxon>
        <taxon>Actinomycetes</taxon>
        <taxon>Streptosporangiales</taxon>
        <taxon>Thermomonosporaceae</taxon>
        <taxon>Actinoallomurus</taxon>
    </lineage>
</organism>
<sequence length="347" mass="36256">MTGNRGRPSSLSALVPAVSVLLAASACQDGHAPERAHYVLAVRSSGGAVCGDGVARLLTAAGRQVALVRRPAGICDWSTVTAGESPGRPSRIFFLRGLTTDRAHMRLYRIRVDEHGKIVELAPVPGMTSADDAVDAIAVTPDGTRFAFPTSRPGKGGMAYGVVVTGATGRPRTTLWADRGWSEIVGLSWAANGRTLRLAQRAGPGIRVVDTGTAHDLARDSRLVVPATGWYGDVDAEAGTLSGDGTQTYFITHDHSHPPRAVDRVIAAPVSGGGAAHVLFERHYEAAEVPGKPPTPANLLGDAICREGDGAHLLVAGGDRSFRITIATHAVETLPLSFTGTQEELAC</sequence>
<dbReference type="PROSITE" id="PS51257">
    <property type="entry name" value="PROKAR_LIPOPROTEIN"/>
    <property type="match status" value="1"/>
</dbReference>
<protein>
    <recommendedName>
        <fullName evidence="3">Lipoprotein</fullName>
    </recommendedName>
</protein>
<comment type="caution">
    <text evidence="1">The sequence shown here is derived from an EMBL/GenBank/DDBJ whole genome shotgun (WGS) entry which is preliminary data.</text>
</comment>
<reference evidence="1" key="1">
    <citation type="submission" date="2023-03" db="EMBL/GenBank/DDBJ databases">
        <title>Actinoallomurus iriomotensis NBRC 103684.</title>
        <authorList>
            <person name="Ichikawa N."/>
            <person name="Sato H."/>
            <person name="Tonouchi N."/>
        </authorList>
    </citation>
    <scope>NUCLEOTIDE SEQUENCE</scope>
    <source>
        <strain evidence="1">NBRC 103684</strain>
    </source>
</reference>
<evidence type="ECO:0000313" key="1">
    <source>
        <dbReference type="EMBL" id="GLY90890.1"/>
    </source>
</evidence>
<proteinExistence type="predicted"/>
<dbReference type="InterPro" id="IPR011044">
    <property type="entry name" value="Quino_amine_DH_bsu"/>
</dbReference>
<dbReference type="Proteomes" id="UP001165074">
    <property type="component" value="Unassembled WGS sequence"/>
</dbReference>